<keyword evidence="2" id="KW-1185">Reference proteome</keyword>
<evidence type="ECO:0000313" key="1">
    <source>
        <dbReference type="EMBL" id="OAB34140.1"/>
    </source>
</evidence>
<protein>
    <submittedName>
        <fullName evidence="1">Uncharacterized protein</fullName>
    </submittedName>
</protein>
<proteinExistence type="predicted"/>
<sequence>MIRQGDILELKGGRAYKVLLGHTDSLIEGNLLVVELDEDNNKIGEPFDFEINASTPIIDIIR</sequence>
<dbReference type="Proteomes" id="UP000076967">
    <property type="component" value="Unassembled WGS sequence"/>
</dbReference>
<dbReference type="EMBL" id="LVJH01000070">
    <property type="protein sequence ID" value="OAB34140.1"/>
    <property type="molecule type" value="Genomic_DNA"/>
</dbReference>
<dbReference type="AlphaFoldDB" id="A0A168DF54"/>
<dbReference type="RefSeq" id="WP_068537884.1">
    <property type="nucleotide sequence ID" value="NZ_LVJH01000070.1"/>
</dbReference>
<organism evidence="1 2">
    <name type="scientific">Paenibacillus glacialis</name>
    <dbReference type="NCBI Taxonomy" id="494026"/>
    <lineage>
        <taxon>Bacteria</taxon>
        <taxon>Bacillati</taxon>
        <taxon>Bacillota</taxon>
        <taxon>Bacilli</taxon>
        <taxon>Bacillales</taxon>
        <taxon>Paenibacillaceae</taxon>
        <taxon>Paenibacillus</taxon>
    </lineage>
</organism>
<evidence type="ECO:0000313" key="2">
    <source>
        <dbReference type="Proteomes" id="UP000076967"/>
    </source>
</evidence>
<name>A0A168DF54_9BACL</name>
<gene>
    <name evidence="1" type="ORF">PGLA_24915</name>
</gene>
<comment type="caution">
    <text evidence="1">The sequence shown here is derived from an EMBL/GenBank/DDBJ whole genome shotgun (WGS) entry which is preliminary data.</text>
</comment>
<reference evidence="1 2" key="1">
    <citation type="submission" date="2016-03" db="EMBL/GenBank/DDBJ databases">
        <title>Draft genome sequence of Paenibacillus glacialis DSM 22343.</title>
        <authorList>
            <person name="Shin S.-K."/>
            <person name="Yi H."/>
        </authorList>
    </citation>
    <scope>NUCLEOTIDE SEQUENCE [LARGE SCALE GENOMIC DNA]</scope>
    <source>
        <strain evidence="1 2">DSM 22343</strain>
    </source>
</reference>
<accession>A0A168DF54</accession>